<evidence type="ECO:0000259" key="2">
    <source>
        <dbReference type="Pfam" id="PF04909"/>
    </source>
</evidence>
<dbReference type="PANTHER" id="PTHR21240">
    <property type="entry name" value="2-AMINO-3-CARBOXYLMUCONATE-6-SEMIALDEHYDE DECARBOXYLASE"/>
    <property type="match status" value="1"/>
</dbReference>
<gene>
    <name evidence="3" type="ORF">MGWOODY_XGa1005</name>
</gene>
<dbReference type="GO" id="GO:0019748">
    <property type="term" value="P:secondary metabolic process"/>
    <property type="evidence" value="ECO:0007669"/>
    <property type="project" value="TreeGrafter"/>
</dbReference>
<dbReference type="EMBL" id="CZRL01000010">
    <property type="protein sequence ID" value="CUS50104.1"/>
    <property type="molecule type" value="Genomic_DNA"/>
</dbReference>
<dbReference type="GO" id="GO:0016787">
    <property type="term" value="F:hydrolase activity"/>
    <property type="evidence" value="ECO:0007669"/>
    <property type="project" value="UniProtKB-KW"/>
</dbReference>
<sequence>MADFIRVDAHVHLYRTPEEGYAEKTGYEVWEYGTQVDVHQSDCVGTVDELLLQMRSTQISKAVVVNLFSAMVNRKIALASLDDGLSESETAKRTADIDDWIRREVISFNRWNCDLSGQHPELAAFVAADVNALPGSLCAEHIKDMIENHAAAGVKLHGAFQGFDMSDERLWPTYQVCEDLNVPIIAHSGPDRESKGFAEPRAFAKMLDSFPQLRMVVAHLGGGTWTQTLDIAKAYPNTYFDCCEIIEWTQSDNGPTEKQLAQLIRDIGSSRVMMGSDFPWYDLDHSIDRVFSLPILSMEEKERIIGANAVDILGL</sequence>
<dbReference type="SUPFAM" id="SSF51556">
    <property type="entry name" value="Metallo-dependent hydrolases"/>
    <property type="match status" value="1"/>
</dbReference>
<dbReference type="GO" id="GO:0016831">
    <property type="term" value="F:carboxy-lyase activity"/>
    <property type="evidence" value="ECO:0007669"/>
    <property type="project" value="InterPro"/>
</dbReference>
<keyword evidence="3" id="KW-0378">Hydrolase</keyword>
<proteinExistence type="predicted"/>
<evidence type="ECO:0000313" key="3">
    <source>
        <dbReference type="EMBL" id="CUS50104.1"/>
    </source>
</evidence>
<dbReference type="InterPro" id="IPR006680">
    <property type="entry name" value="Amidohydro-rel"/>
</dbReference>
<evidence type="ECO:0000256" key="1">
    <source>
        <dbReference type="ARBA" id="ARBA00023239"/>
    </source>
</evidence>
<dbReference type="GO" id="GO:0005737">
    <property type="term" value="C:cytoplasm"/>
    <property type="evidence" value="ECO:0007669"/>
    <property type="project" value="TreeGrafter"/>
</dbReference>
<dbReference type="Gene3D" id="3.20.20.140">
    <property type="entry name" value="Metal-dependent hydrolases"/>
    <property type="match status" value="1"/>
</dbReference>
<dbReference type="Pfam" id="PF04909">
    <property type="entry name" value="Amidohydro_2"/>
    <property type="match status" value="1"/>
</dbReference>
<accession>A0A160TQ46</accession>
<feature type="domain" description="Amidohydrolase-related" evidence="2">
    <location>
        <begin position="7"/>
        <end position="315"/>
    </location>
</feature>
<dbReference type="InterPro" id="IPR032465">
    <property type="entry name" value="ACMSD"/>
</dbReference>
<dbReference type="PANTHER" id="PTHR21240:SF28">
    <property type="entry name" value="ISO-OROTATE DECARBOXYLASE (EUROFUNG)"/>
    <property type="match status" value="1"/>
</dbReference>
<protein>
    <submittedName>
        <fullName evidence="3">Amidohydrolase family protein</fullName>
    </submittedName>
</protein>
<dbReference type="InterPro" id="IPR032466">
    <property type="entry name" value="Metal_Hydrolase"/>
</dbReference>
<reference evidence="3" key="1">
    <citation type="submission" date="2015-10" db="EMBL/GenBank/DDBJ databases">
        <authorList>
            <person name="Gilbert D.G."/>
        </authorList>
    </citation>
    <scope>NUCLEOTIDE SEQUENCE</scope>
</reference>
<name>A0A160TQ46_9ZZZZ</name>
<dbReference type="AlphaFoldDB" id="A0A160TQ46"/>
<keyword evidence="1" id="KW-0456">Lyase</keyword>
<organism evidence="3">
    <name type="scientific">hydrothermal vent metagenome</name>
    <dbReference type="NCBI Taxonomy" id="652676"/>
    <lineage>
        <taxon>unclassified sequences</taxon>
        <taxon>metagenomes</taxon>
        <taxon>ecological metagenomes</taxon>
    </lineage>
</organism>